<accession>A0AAD3RMI3</accession>
<proteinExistence type="predicted"/>
<protein>
    <submittedName>
        <fullName evidence="2">Pleckstrin homology domain-containing family G member 3-like isoform X1</fullName>
    </submittedName>
</protein>
<sequence>MVPLDPDRALGGGLHPVQTGPAAYRENPRVTTRITEHHHRGSTVLHPSKPKTSGVNPGQGSEGHSEGVWGRGCPRQGPSSSGAQLKAEAEGKSPVRFKPGKPNLTLALVSHNKSSSLPLSPWSQIRLSGAHPHLRLGGYTGWSPQFRLGPQSLSPPPVEGLSWPGVQNSAPEYSGRSDPEESLSAESLHPGRCLISRGGTPAAPSTTSSPLMELWRGPTYDLAWPGCQPRDFNQAASQNDSLDSHRLSELKWLSCRAQDPGR</sequence>
<name>A0AAD3RMI3_LATJO</name>
<dbReference type="Proteomes" id="UP001279410">
    <property type="component" value="Unassembled WGS sequence"/>
</dbReference>
<feature type="region of interest" description="Disordered" evidence="1">
    <location>
        <begin position="147"/>
        <end position="212"/>
    </location>
</feature>
<evidence type="ECO:0000313" key="3">
    <source>
        <dbReference type="Proteomes" id="UP001279410"/>
    </source>
</evidence>
<evidence type="ECO:0000256" key="1">
    <source>
        <dbReference type="SAM" id="MobiDB-lite"/>
    </source>
</evidence>
<dbReference type="AlphaFoldDB" id="A0AAD3RMI3"/>
<reference evidence="2" key="1">
    <citation type="submission" date="2022-08" db="EMBL/GenBank/DDBJ databases">
        <title>Genome sequencing of akame (Lates japonicus).</title>
        <authorList>
            <person name="Hashiguchi Y."/>
            <person name="Takahashi H."/>
        </authorList>
    </citation>
    <scope>NUCLEOTIDE SEQUENCE</scope>
    <source>
        <strain evidence="2">Kochi</strain>
    </source>
</reference>
<feature type="region of interest" description="Disordered" evidence="1">
    <location>
        <begin position="1"/>
        <end position="100"/>
    </location>
</feature>
<comment type="caution">
    <text evidence="2">The sequence shown here is derived from an EMBL/GenBank/DDBJ whole genome shotgun (WGS) entry which is preliminary data.</text>
</comment>
<dbReference type="EMBL" id="BRZM01001883">
    <property type="protein sequence ID" value="GLD73906.1"/>
    <property type="molecule type" value="Genomic_DNA"/>
</dbReference>
<evidence type="ECO:0000313" key="2">
    <source>
        <dbReference type="EMBL" id="GLD73906.1"/>
    </source>
</evidence>
<organism evidence="2 3">
    <name type="scientific">Lates japonicus</name>
    <name type="common">Japanese lates</name>
    <dbReference type="NCBI Taxonomy" id="270547"/>
    <lineage>
        <taxon>Eukaryota</taxon>
        <taxon>Metazoa</taxon>
        <taxon>Chordata</taxon>
        <taxon>Craniata</taxon>
        <taxon>Vertebrata</taxon>
        <taxon>Euteleostomi</taxon>
        <taxon>Actinopterygii</taxon>
        <taxon>Neopterygii</taxon>
        <taxon>Teleostei</taxon>
        <taxon>Neoteleostei</taxon>
        <taxon>Acanthomorphata</taxon>
        <taxon>Carangaria</taxon>
        <taxon>Carangaria incertae sedis</taxon>
        <taxon>Centropomidae</taxon>
        <taxon>Lates</taxon>
    </lineage>
</organism>
<keyword evidence="3" id="KW-1185">Reference proteome</keyword>
<feature type="compositionally biased region" description="Polar residues" evidence="1">
    <location>
        <begin position="50"/>
        <end position="59"/>
    </location>
</feature>
<gene>
    <name evidence="2" type="ORF">AKAME5_002523200</name>
</gene>